<evidence type="ECO:0000256" key="1">
    <source>
        <dbReference type="ARBA" id="ARBA00022741"/>
    </source>
</evidence>
<dbReference type="Gene3D" id="3.30.420.40">
    <property type="match status" value="2"/>
</dbReference>
<reference evidence="4 5" key="1">
    <citation type="submission" date="2017-03" db="EMBL/GenBank/DDBJ databases">
        <title>Genomes of endolithic fungi from Antarctica.</title>
        <authorList>
            <person name="Coleine C."/>
            <person name="Masonjones S."/>
            <person name="Stajich J.E."/>
        </authorList>
    </citation>
    <scope>NUCLEOTIDE SEQUENCE [LARGE SCALE GENOMIC DNA]</scope>
    <source>
        <strain evidence="4 5">CCFEE 5187</strain>
    </source>
</reference>
<dbReference type="GO" id="GO:0005524">
    <property type="term" value="F:ATP binding"/>
    <property type="evidence" value="ECO:0007669"/>
    <property type="project" value="UniProtKB-KW"/>
</dbReference>
<feature type="region of interest" description="Disordered" evidence="3">
    <location>
        <begin position="453"/>
        <end position="491"/>
    </location>
</feature>
<dbReference type="OrthoDB" id="29851at2759"/>
<gene>
    <name evidence="4" type="ORF">B0A49_10325</name>
</gene>
<protein>
    <recommendedName>
        <fullName evidence="6">Ribosome-associated complex subunit SSZ1</fullName>
    </recommendedName>
</protein>
<keyword evidence="5" id="KW-1185">Reference proteome</keyword>
<evidence type="ECO:0000313" key="4">
    <source>
        <dbReference type="EMBL" id="TKA60589.1"/>
    </source>
</evidence>
<evidence type="ECO:0008006" key="6">
    <source>
        <dbReference type="Google" id="ProtNLM"/>
    </source>
</evidence>
<dbReference type="STRING" id="331657.A0A4V5NCT6"/>
<dbReference type="PANTHER" id="PTHR45639">
    <property type="entry name" value="HSC70CB, ISOFORM G-RELATED"/>
    <property type="match status" value="1"/>
</dbReference>
<dbReference type="FunFam" id="3.30.30.30:FF:000009">
    <property type="entry name" value="Heat shock protein Hsp70"/>
    <property type="match status" value="1"/>
</dbReference>
<dbReference type="EMBL" id="NAJN01001882">
    <property type="protein sequence ID" value="TKA60589.1"/>
    <property type="molecule type" value="Genomic_DNA"/>
</dbReference>
<dbReference type="InterPro" id="IPR013126">
    <property type="entry name" value="Hsp_70_fam"/>
</dbReference>
<feature type="region of interest" description="Disordered" evidence="3">
    <location>
        <begin position="536"/>
        <end position="555"/>
    </location>
</feature>
<keyword evidence="2" id="KW-0067">ATP-binding</keyword>
<dbReference type="Gene3D" id="3.90.640.10">
    <property type="entry name" value="Actin, Chain A, domain 4"/>
    <property type="match status" value="1"/>
</dbReference>
<dbReference type="GO" id="GO:0005829">
    <property type="term" value="C:cytosol"/>
    <property type="evidence" value="ECO:0007669"/>
    <property type="project" value="TreeGrafter"/>
</dbReference>
<dbReference type="CDD" id="cd10232">
    <property type="entry name" value="ASKHA_NBD_HSP70_ScSsz1p-like"/>
    <property type="match status" value="1"/>
</dbReference>
<organism evidence="4 5">
    <name type="scientific">Cryomyces minteri</name>
    <dbReference type="NCBI Taxonomy" id="331657"/>
    <lineage>
        <taxon>Eukaryota</taxon>
        <taxon>Fungi</taxon>
        <taxon>Dikarya</taxon>
        <taxon>Ascomycota</taxon>
        <taxon>Pezizomycotina</taxon>
        <taxon>Dothideomycetes</taxon>
        <taxon>Dothideomycetes incertae sedis</taxon>
        <taxon>Cryomyces</taxon>
    </lineage>
</organism>
<comment type="caution">
    <text evidence="4">The sequence shown here is derived from an EMBL/GenBank/DDBJ whole genome shotgun (WGS) entry which is preliminary data.</text>
</comment>
<dbReference type="GO" id="GO:0005634">
    <property type="term" value="C:nucleus"/>
    <property type="evidence" value="ECO:0007669"/>
    <property type="project" value="TreeGrafter"/>
</dbReference>
<keyword evidence="1" id="KW-0547">Nucleotide-binding</keyword>
<feature type="compositionally biased region" description="Acidic residues" evidence="3">
    <location>
        <begin position="473"/>
        <end position="489"/>
    </location>
</feature>
<evidence type="ECO:0000256" key="2">
    <source>
        <dbReference type="ARBA" id="ARBA00022840"/>
    </source>
</evidence>
<dbReference type="AlphaFoldDB" id="A0A4V5NCT6"/>
<feature type="compositionally biased region" description="Basic and acidic residues" evidence="3">
    <location>
        <begin position="453"/>
        <end position="464"/>
    </location>
</feature>
<dbReference type="SUPFAM" id="SSF53067">
    <property type="entry name" value="Actin-like ATPase domain"/>
    <property type="match status" value="2"/>
</dbReference>
<dbReference type="Gene3D" id="3.30.30.30">
    <property type="match status" value="1"/>
</dbReference>
<dbReference type="GO" id="GO:0140662">
    <property type="term" value="F:ATP-dependent protein folding chaperone"/>
    <property type="evidence" value="ECO:0007669"/>
    <property type="project" value="InterPro"/>
</dbReference>
<sequence>MSAEESAPARVAIGISFGNSYSSIAEVRDGKAEVIANEDGDRQIPSILSYVEGEEFHGNQAKSQLVRNAKNTVTSFRDFLGKDFKSIDPTPCHASAHPQEHSSTIAFSICDTESSEPNTVTVSEITTRHLRRLRTSASDFMGRSVNAAVITVPTDFSDSQKTALESAAKDAGIEVLQFIHEPIAAVLAYDARPDAKVSDKIVVVADLGGTQSDVAVVASRGGMYSLLATAHDYELGGAQLDAVLIDHFAKEFIKKNKTDPRQNDRSLAKLKLESEATKKALSLGASASFSVESLADGIDFTSTVNRTRYDLLASKVFASVTRLIEGAVQQADLDPLEIDEIILSGGTAHTPKIARNLQSHFPPTTTILAPATTATAINPSELSARGAAIQASLIAEFEHEDVEQSTHPMVTVTPHLAHAIGVLCISADEKNGVFKPLIEAETPVPVRLCEGEREIKISKPEPKTKTNGKATVEDDDSDDEDSDDDDDEEVREKVWRVGKVLAEAGVKGVKKGGKVEVQVSVGSDLALQVVVREVGGKGGVRGNVDKPGVEQNGSA</sequence>
<dbReference type="FunFam" id="3.90.640.10:FF:000023">
    <property type="entry name" value="Hsp70 chaperone (BiP)"/>
    <property type="match status" value="1"/>
</dbReference>
<dbReference type="Proteomes" id="UP000308768">
    <property type="component" value="Unassembled WGS sequence"/>
</dbReference>
<evidence type="ECO:0000313" key="5">
    <source>
        <dbReference type="Proteomes" id="UP000308768"/>
    </source>
</evidence>
<dbReference type="Pfam" id="PF00012">
    <property type="entry name" value="HSP70"/>
    <property type="match status" value="1"/>
</dbReference>
<evidence type="ECO:0000256" key="3">
    <source>
        <dbReference type="SAM" id="MobiDB-lite"/>
    </source>
</evidence>
<accession>A0A4V5NCT6</accession>
<dbReference type="PANTHER" id="PTHR45639:SF32">
    <property type="entry name" value="HEAT SHOCK PROTEIN PDR13"/>
    <property type="match status" value="1"/>
</dbReference>
<name>A0A4V5NCT6_9PEZI</name>
<proteinExistence type="predicted"/>
<dbReference type="InterPro" id="IPR043129">
    <property type="entry name" value="ATPase_NBD"/>
</dbReference>
<dbReference type="PRINTS" id="PR00301">
    <property type="entry name" value="HEATSHOCK70"/>
</dbReference>